<dbReference type="Gene3D" id="2.60.40.740">
    <property type="match status" value="1"/>
</dbReference>
<reference evidence="3 4" key="1">
    <citation type="submission" date="2023-05" db="EMBL/GenBank/DDBJ databases">
        <title>Novel species of genus Flectobacillus isolated from stream in China.</title>
        <authorList>
            <person name="Lu H."/>
        </authorList>
    </citation>
    <scope>NUCLEOTIDE SEQUENCE [LARGE SCALE GENOMIC DNA]</scope>
    <source>
        <strain evidence="3 4">KCTC 42575</strain>
    </source>
</reference>
<dbReference type="SMART" id="SM00409">
    <property type="entry name" value="IG"/>
    <property type="match status" value="10"/>
</dbReference>
<dbReference type="Pfam" id="PF19408">
    <property type="entry name" value="PKD_6"/>
    <property type="match status" value="3"/>
</dbReference>
<dbReference type="PANTHER" id="PTHR45080:SF32">
    <property type="entry name" value="MAM DOMAIN CONTAINING GLYCOSYLPHOSPHATIDYLINOSITOL ANCHOR 1"/>
    <property type="match status" value="1"/>
</dbReference>
<sequence>MIKLRQFQFIGVFLLTLLWSLPSLSQAPSCTPASITTEPVVTNVCQGDGVTFEVVATGTITGYQWYRNNVAITGATSASYTLTAQASNNGDKFKVVVLSSCGNDTSEEVTLTVTSLPSISVHPVGATKCVGETYTFSVTASNAGGYQWLLNDGNISGATNASYNIASICNVCDAGTYKVKVFGTGACASQSVTSNAANLVVKLPVEITANPTTQTVCEGTAVTFSVTASGDITGYQWYKNGQILTGATSSTYGITAQTSMNGDKYSVVVKGTCGDKTSTEASLNVSAKPSISVHPVGATKCVGETYTFSVTASNAGGYQWLLNDGNISGATNASYNIASICNVCDAGTYKVEVFGTGACASQSVTSNAANLVVKLPVEITGNPTPQTVCEGTAVTFSVTASGDITGYQWYKNGQILTGATSSTYGITAQTSMNGDKYSVVVKGTCGDKTSTEASLNVSAKPSISVHPVGATKCVGETYTFSVTASNAGGYQWLLNDGNISGATNASYNIASICNVCDAGTYKVEVFGTGACASQSVTSNAANLVVKLPVEITGNPTTQTVCEGTAVTFSVTASGDITGYQWYKNGQILTGATSSTYGITAQTSMNGDKYSVVVKGTCGDKTSTEATLNVNALPSISTQPIAQTKCVGQSASFSVIATNAGSYQWMQNGNDIATATSASYTIVSVCKTCDEGNYKVRINGTGACASNSITSNEVSLTINTPVSIGTNPATQTVCEGTAVTFSVTASGDITGYQWYKNGQVLTGATSSTYGITAQTSMNGDKYSVVVKGTCGDVTSTEATLNVNALPSIATQPVGATKCVGEAYTFSVSANNASAFQWLLNDVEISGATNATYALTNICKSCNEGAYKVRIQGAAACLTSSIVSNVVNLVVNTPVSITSQPTEQNVCSGSIATFRVKALGDITGFQWYKNGIIITGATDSTYSVVGSTNGDKFKVEVKGLCGNVISNEVLINVTPTPIISQQPLAATKCVGESVTFSVTASNAGSYQWQYKGVNIAGATNASYTRNIVCPDCDGGAYRVIVFGQGVCSTNTINSNEVLLTVNTPISITQQPQATSVCVNSNATFSVNASGTIQGYQWYRNGVKIDGATASTYTFSTLSFNDNEKYKVEITGPCGALMSSEVNLQVKTIIAPTISTNKPNGLCVGEQFTLSATGCEGGIVHWFANNFEVAQGQTHTSSSTATFNAQCENLGCKSGLSNGITHTQYGEITVATLTGRVTCFGDKDGAVEVNPSGGAGAPFSVVWTNFNNNTFNRIVDLPAGLYNYTITDRIGCKVQGAVPVDRPNEPTGSASASDVVCFGQKNGKINLSGTSDYGGFQYILNQATPVAFGTGNAKTIENLDKGSYTVKVIDAKGCTVLANTTLQIQEPTQLKVTLQKAVRPKSFSSNDGTITVNISGGTQPYGVEWSLLPSTILTSNIQTTITADGVNSQLSALGTGDYQVKATDKNLCNAILTQKIVAPDKISITSKIDSITCFGKADAKITLTVAGGVQLPTAPFYQVNWQRVVNGQAQTISSNTLDVSKLDKGTYQVTVLDSNGVSEKQTFVLGEPTQLVASVRQTVANYCASTPLGEVQILAAGGRNPYSYTWDKTSQTTANINKLASGLYLATVTDKSGCVTTIQATVQDSISRYKMTTSYQPSTCFGRCDALLKSTVEGGIAPYQYAWSGINSTIANPINVCAGGTTQLVVTDAKGCQIKGNSITMTSPDPRVIGLAAQVEVCPSKSFDLSASSVPWGKTYLWTYPDGKTQTTASIKADSLGTYTVQVLDENSCGGVQQIKVIPIKNINILFAMPSSAPVDKAVVAIDLTNPTPTTITWEYPTSAKLVSQDAYSVKLTFPQVGKFKVKELATINNCVYTLTKEIQIIEKANDGSFPAPTATQPAMDFTIMGNPTAGNKVTLSLENVEKKAFDISVQSATKGVLYQKSYSENDLKSLVVEIPENETEQVYFITLTSGDQKITKKVLIYR</sequence>
<dbReference type="PROSITE" id="PS50835">
    <property type="entry name" value="IG_LIKE"/>
    <property type="match status" value="4"/>
</dbReference>
<keyword evidence="4" id="KW-1185">Reference proteome</keyword>
<dbReference type="SUPFAM" id="SSF49299">
    <property type="entry name" value="PKD domain"/>
    <property type="match status" value="2"/>
</dbReference>
<dbReference type="InterPro" id="IPR050958">
    <property type="entry name" value="Cell_Adh-Cytoskel_Orgn"/>
</dbReference>
<organism evidence="3 4">
    <name type="scientific">Flectobacillus roseus</name>
    <dbReference type="NCBI Taxonomy" id="502259"/>
    <lineage>
        <taxon>Bacteria</taxon>
        <taxon>Pseudomonadati</taxon>
        <taxon>Bacteroidota</taxon>
        <taxon>Cytophagia</taxon>
        <taxon>Cytophagales</taxon>
        <taxon>Flectobacillaceae</taxon>
        <taxon>Flectobacillus</taxon>
    </lineage>
</organism>
<dbReference type="Proteomes" id="UP001236507">
    <property type="component" value="Unassembled WGS sequence"/>
</dbReference>
<dbReference type="SUPFAM" id="SSF48726">
    <property type="entry name" value="Immunoglobulin"/>
    <property type="match status" value="6"/>
</dbReference>
<dbReference type="InterPro" id="IPR045829">
    <property type="entry name" value="PKD_6"/>
</dbReference>
<feature type="domain" description="Ig-like" evidence="2">
    <location>
        <begin position="204"/>
        <end position="311"/>
    </location>
</feature>
<dbReference type="InterPro" id="IPR036179">
    <property type="entry name" value="Ig-like_dom_sf"/>
</dbReference>
<dbReference type="Gene3D" id="2.60.40.10">
    <property type="entry name" value="Immunoglobulins"/>
    <property type="match status" value="14"/>
</dbReference>
<evidence type="ECO:0000313" key="3">
    <source>
        <dbReference type="EMBL" id="MDI9861610.1"/>
    </source>
</evidence>
<feature type="domain" description="Ig-like" evidence="2">
    <location>
        <begin position="376"/>
        <end position="483"/>
    </location>
</feature>
<dbReference type="PANTHER" id="PTHR45080">
    <property type="entry name" value="CONTACTIN 5"/>
    <property type="match status" value="1"/>
</dbReference>
<feature type="domain" description="Ig-like" evidence="2">
    <location>
        <begin position="22"/>
        <end position="139"/>
    </location>
</feature>
<accession>A0ABT6YDL7</accession>
<feature type="domain" description="Ig-like" evidence="2">
    <location>
        <begin position="720"/>
        <end position="827"/>
    </location>
</feature>
<feature type="chain" id="PRO_5046076552" description="Ig-like domain-containing protein" evidence="1">
    <location>
        <begin position="28"/>
        <end position="1980"/>
    </location>
</feature>
<feature type="signal peptide" evidence="1">
    <location>
        <begin position="1"/>
        <end position="27"/>
    </location>
</feature>
<evidence type="ECO:0000259" key="2">
    <source>
        <dbReference type="PROSITE" id="PS50835"/>
    </source>
</evidence>
<dbReference type="EMBL" id="JASHIF010000021">
    <property type="protein sequence ID" value="MDI9861610.1"/>
    <property type="molecule type" value="Genomic_DNA"/>
</dbReference>
<dbReference type="InterPro" id="IPR003599">
    <property type="entry name" value="Ig_sub"/>
</dbReference>
<dbReference type="InterPro" id="IPR007110">
    <property type="entry name" value="Ig-like_dom"/>
</dbReference>
<gene>
    <name evidence="3" type="ORF">QM524_20485</name>
</gene>
<dbReference type="RefSeq" id="WP_283345984.1">
    <property type="nucleotide sequence ID" value="NZ_JASHIF010000021.1"/>
</dbReference>
<keyword evidence="1" id="KW-0732">Signal</keyword>
<name>A0ABT6YDL7_9BACT</name>
<dbReference type="InterPro" id="IPR013783">
    <property type="entry name" value="Ig-like_fold"/>
</dbReference>
<proteinExistence type="predicted"/>
<evidence type="ECO:0000313" key="4">
    <source>
        <dbReference type="Proteomes" id="UP001236507"/>
    </source>
</evidence>
<dbReference type="InterPro" id="IPR035986">
    <property type="entry name" value="PKD_dom_sf"/>
</dbReference>
<evidence type="ECO:0000256" key="1">
    <source>
        <dbReference type="SAM" id="SignalP"/>
    </source>
</evidence>
<comment type="caution">
    <text evidence="3">The sequence shown here is derived from an EMBL/GenBank/DDBJ whole genome shotgun (WGS) entry which is preliminary data.</text>
</comment>
<protein>
    <recommendedName>
        <fullName evidence="2">Ig-like domain-containing protein</fullName>
    </recommendedName>
</protein>
<dbReference type="Pfam" id="PF13573">
    <property type="entry name" value="SprB"/>
    <property type="match status" value="3"/>
</dbReference>
<dbReference type="InterPro" id="IPR025667">
    <property type="entry name" value="SprB_repeat"/>
</dbReference>